<gene>
    <name evidence="1" type="ORF">TMSB3V08_LOCUS11502</name>
</gene>
<sequence>MLMIDIQELLIYPDELGTGYDQWGVLHGTWSVDSGEEVVLYLRGLRQRRWGPDQAVWLHRSVTVTAIHTSGLMFTLTASSARHGLSHVVVGHVLEPKGRQMLVDQCDLSLPDLGEDDNNIPQDIGIRFTGMCYSQS</sequence>
<organism evidence="1">
    <name type="scientific">Timema monikensis</name>
    <dbReference type="NCBI Taxonomy" id="170555"/>
    <lineage>
        <taxon>Eukaryota</taxon>
        <taxon>Metazoa</taxon>
        <taxon>Ecdysozoa</taxon>
        <taxon>Arthropoda</taxon>
        <taxon>Hexapoda</taxon>
        <taxon>Insecta</taxon>
        <taxon>Pterygota</taxon>
        <taxon>Neoptera</taxon>
        <taxon>Polyneoptera</taxon>
        <taxon>Phasmatodea</taxon>
        <taxon>Timematodea</taxon>
        <taxon>Timematoidea</taxon>
        <taxon>Timematidae</taxon>
        <taxon>Timema</taxon>
    </lineage>
</organism>
<name>A0A7R9HUG0_9NEOP</name>
<dbReference type="AlphaFoldDB" id="A0A7R9HUG0"/>
<protein>
    <submittedName>
        <fullName evidence="1">Uncharacterized protein</fullName>
    </submittedName>
</protein>
<accession>A0A7R9HUG0</accession>
<proteinExistence type="predicted"/>
<evidence type="ECO:0000313" key="1">
    <source>
        <dbReference type="EMBL" id="CAD7434852.1"/>
    </source>
</evidence>
<reference evidence="1" key="1">
    <citation type="submission" date="2020-11" db="EMBL/GenBank/DDBJ databases">
        <authorList>
            <person name="Tran Van P."/>
        </authorList>
    </citation>
    <scope>NUCLEOTIDE SEQUENCE</scope>
</reference>
<dbReference type="EMBL" id="OB798361">
    <property type="protein sequence ID" value="CAD7434852.1"/>
    <property type="molecule type" value="Genomic_DNA"/>
</dbReference>